<dbReference type="AlphaFoldDB" id="A0A9W9INZ1"/>
<feature type="compositionally biased region" description="Acidic residues" evidence="1">
    <location>
        <begin position="370"/>
        <end position="379"/>
    </location>
</feature>
<reference evidence="2" key="2">
    <citation type="journal article" date="2023" name="IMA Fungus">
        <title>Comparative genomic study of the Penicillium genus elucidates a diverse pangenome and 15 lateral gene transfer events.</title>
        <authorList>
            <person name="Petersen C."/>
            <person name="Sorensen T."/>
            <person name="Nielsen M.R."/>
            <person name="Sondergaard T.E."/>
            <person name="Sorensen J.L."/>
            <person name="Fitzpatrick D.A."/>
            <person name="Frisvad J.C."/>
            <person name="Nielsen K.L."/>
        </authorList>
    </citation>
    <scope>NUCLEOTIDE SEQUENCE</scope>
    <source>
        <strain evidence="2">IBT 21917</strain>
    </source>
</reference>
<dbReference type="Pfam" id="PF12709">
    <property type="entry name" value="Fungal_TACC"/>
    <property type="match status" value="1"/>
</dbReference>
<feature type="compositionally biased region" description="Basic and acidic residues" evidence="1">
    <location>
        <begin position="292"/>
        <end position="310"/>
    </location>
</feature>
<dbReference type="InterPro" id="IPR024312">
    <property type="entry name" value="TACC_fungi"/>
</dbReference>
<dbReference type="Proteomes" id="UP001146351">
    <property type="component" value="Unassembled WGS sequence"/>
</dbReference>
<feature type="compositionally biased region" description="Basic and acidic residues" evidence="1">
    <location>
        <begin position="243"/>
        <end position="253"/>
    </location>
</feature>
<dbReference type="OrthoDB" id="5367584at2759"/>
<evidence type="ECO:0000313" key="2">
    <source>
        <dbReference type="EMBL" id="KAJ5180405.1"/>
    </source>
</evidence>
<dbReference type="EMBL" id="JAPQKO010000002">
    <property type="protein sequence ID" value="KAJ5180405.1"/>
    <property type="molecule type" value="Genomic_DNA"/>
</dbReference>
<feature type="compositionally biased region" description="Basic and acidic residues" evidence="1">
    <location>
        <begin position="607"/>
        <end position="628"/>
    </location>
</feature>
<feature type="compositionally biased region" description="Low complexity" evidence="1">
    <location>
        <begin position="474"/>
        <end position="491"/>
    </location>
</feature>
<feature type="compositionally biased region" description="Gly residues" evidence="1">
    <location>
        <begin position="868"/>
        <end position="881"/>
    </location>
</feature>
<name>A0A9W9INZ1_9EURO</name>
<evidence type="ECO:0000313" key="3">
    <source>
        <dbReference type="Proteomes" id="UP001146351"/>
    </source>
</evidence>
<evidence type="ECO:0000256" key="1">
    <source>
        <dbReference type="SAM" id="MobiDB-lite"/>
    </source>
</evidence>
<accession>A0A9W9INZ1</accession>
<feature type="compositionally biased region" description="Low complexity" evidence="1">
    <location>
        <begin position="639"/>
        <end position="653"/>
    </location>
</feature>
<feature type="region of interest" description="Disordered" evidence="1">
    <location>
        <begin position="1"/>
        <end position="325"/>
    </location>
</feature>
<feature type="region of interest" description="Disordered" evidence="1">
    <location>
        <begin position="599"/>
        <end position="667"/>
    </location>
</feature>
<feature type="compositionally biased region" description="Polar residues" evidence="1">
    <location>
        <begin position="1"/>
        <end position="28"/>
    </location>
</feature>
<sequence length="905" mass="100106">MSNPLSPLSSSFQNSRAKSPKTGSSPFLTKTLDGSPAEQLPSSPLKKTWTDDDLRSPSAYDTNENDTYDEQHKSQDDDFQEPASSPFRYDGREDTVDFQKLQEYEQPPPVPRHRFGMGVPDDPMSSPFRPGGTDEAVDFQKLREVPPMSPGLDQRLALDGPASSPFRPDGQVDPADLHGSPEVQHPKSPGFAGQPLEPESSPFRPDTREEPVAFQELYEPQQHTTAETQQTTAPVVHSSPFRQDAKDNLDSPKLRSAPRASLGLNERRSSAATPRKRSFDQTPQDQEDCAESEERCKKGFRAEGPEIHVDVDEESSVIHNQSVAHDRSVIANSMMEDKRNEGMSTVLHDENDAPAGKGNDGHGDQHDAIPGEDEYDPMDDTGLSNFSALPDMTSFAKLRAESPLKSMRGSVGPATPLTARRPNRLSALLDEGYSVASPTPRRRESRDTGIPGDGHNLLDLTDQMNFQPRQSMQSARYSPSRRSPVRPMRQSIRSPSKLSLLDFDIPPAPTPRSLPTITPRELESLKSGFMSEISSLKATLSGREAEVSSLKQAVADAERRVGEALEEVRNEAARKDVLEIEQAEWERRGKDMERVLQSVRDELEEGERERDRLTRKADEAERSKEKLEGQIVELESQLSAARSSASTDARAASGPGQASRSDEDIAREVQEAVEKVARELHTLYKGKHETKVAALKKSYETRWEKRVREAENKLAAARDENERLKSDHHVGQSESMFKASATMIERDSDEHEAEKHVFEAQIAGLQQEMATLKEDSERLREDLKSERAEKGELVAAVDEWLAIQHSQPAPSQHREREPSVSSVEHPEDEAQPPAETPTENPRRSVSRSGTSGIRPPATNEKRIPRYGAPGGHSRGNSGGKSGIAIFTPGRGGIMSSIERMGRGGA</sequence>
<feature type="compositionally biased region" description="Polar residues" evidence="1">
    <location>
        <begin position="462"/>
        <end position="473"/>
    </location>
</feature>
<feature type="region of interest" description="Disordered" evidence="1">
    <location>
        <begin position="768"/>
        <end position="787"/>
    </location>
</feature>
<feature type="region of interest" description="Disordered" evidence="1">
    <location>
        <begin position="401"/>
        <end position="518"/>
    </location>
</feature>
<feature type="compositionally biased region" description="Basic and acidic residues" evidence="1">
    <location>
        <begin position="359"/>
        <end position="369"/>
    </location>
</feature>
<organism evidence="2 3">
    <name type="scientific">Penicillium capsulatum</name>
    <dbReference type="NCBI Taxonomy" id="69766"/>
    <lineage>
        <taxon>Eukaryota</taxon>
        <taxon>Fungi</taxon>
        <taxon>Dikarya</taxon>
        <taxon>Ascomycota</taxon>
        <taxon>Pezizomycotina</taxon>
        <taxon>Eurotiomycetes</taxon>
        <taxon>Eurotiomycetidae</taxon>
        <taxon>Eurotiales</taxon>
        <taxon>Aspergillaceae</taxon>
        <taxon>Penicillium</taxon>
    </lineage>
</organism>
<feature type="compositionally biased region" description="Low complexity" evidence="1">
    <location>
        <begin position="219"/>
        <end position="234"/>
    </location>
</feature>
<keyword evidence="3" id="KW-1185">Reference proteome</keyword>
<comment type="caution">
    <text evidence="2">The sequence shown here is derived from an EMBL/GenBank/DDBJ whole genome shotgun (WGS) entry which is preliminary data.</text>
</comment>
<feature type="region of interest" description="Disordered" evidence="1">
    <location>
        <begin position="347"/>
        <end position="387"/>
    </location>
</feature>
<protein>
    <submittedName>
        <fullName evidence="2">Uncharacterized protein</fullName>
    </submittedName>
</protein>
<feature type="compositionally biased region" description="Basic and acidic residues" evidence="1">
    <location>
        <begin position="89"/>
        <end position="103"/>
    </location>
</feature>
<proteinExistence type="predicted"/>
<reference evidence="2" key="1">
    <citation type="submission" date="2022-11" db="EMBL/GenBank/DDBJ databases">
        <authorList>
            <person name="Petersen C."/>
        </authorList>
    </citation>
    <scope>NUCLEOTIDE SEQUENCE</scope>
    <source>
        <strain evidence="2">IBT 21917</strain>
    </source>
</reference>
<feature type="compositionally biased region" description="Basic and acidic residues" evidence="1">
    <location>
        <begin position="771"/>
        <end position="787"/>
    </location>
</feature>
<feature type="region of interest" description="Disordered" evidence="1">
    <location>
        <begin position="801"/>
        <end position="905"/>
    </location>
</feature>
<gene>
    <name evidence="2" type="ORF">N7492_003615</name>
</gene>